<comment type="caution">
    <text evidence="2">The sequence shown here is derived from an EMBL/GenBank/DDBJ whole genome shotgun (WGS) entry which is preliminary data.</text>
</comment>
<dbReference type="AlphaFoldDB" id="A0A9Q0S276"/>
<evidence type="ECO:0000256" key="1">
    <source>
        <dbReference type="SAM" id="MobiDB-lite"/>
    </source>
</evidence>
<gene>
    <name evidence="2" type="ORF">Bhyg_05773</name>
</gene>
<name>A0A9Q0S276_9DIPT</name>
<protein>
    <submittedName>
        <fullName evidence="2">Uncharacterized protein</fullName>
    </submittedName>
</protein>
<reference evidence="2" key="1">
    <citation type="submission" date="2022-07" db="EMBL/GenBank/DDBJ databases">
        <authorList>
            <person name="Trinca V."/>
            <person name="Uliana J.V.C."/>
            <person name="Torres T.T."/>
            <person name="Ward R.J."/>
            <person name="Monesi N."/>
        </authorList>
    </citation>
    <scope>NUCLEOTIDE SEQUENCE</scope>
    <source>
        <strain evidence="2">HSMRA1968</strain>
        <tissue evidence="2">Whole embryos</tissue>
    </source>
</reference>
<dbReference type="EMBL" id="WJQU01000002">
    <property type="protein sequence ID" value="KAJ6640840.1"/>
    <property type="molecule type" value="Genomic_DNA"/>
</dbReference>
<sequence length="85" mass="9587">MIYRRYFSQSRGSRHQPNPAEPASPLGQLGTRNNYLLVSSAACDRSGTFHLSPIPSNCFTLDRTFWGVDNLKLLKVLLDSFNDIL</sequence>
<evidence type="ECO:0000313" key="3">
    <source>
        <dbReference type="Proteomes" id="UP001151699"/>
    </source>
</evidence>
<dbReference type="Proteomes" id="UP001151699">
    <property type="component" value="Chromosome B"/>
</dbReference>
<proteinExistence type="predicted"/>
<accession>A0A9Q0S276</accession>
<feature type="region of interest" description="Disordered" evidence="1">
    <location>
        <begin position="1"/>
        <end position="27"/>
    </location>
</feature>
<organism evidence="2 3">
    <name type="scientific">Pseudolycoriella hygida</name>
    <dbReference type="NCBI Taxonomy" id="35572"/>
    <lineage>
        <taxon>Eukaryota</taxon>
        <taxon>Metazoa</taxon>
        <taxon>Ecdysozoa</taxon>
        <taxon>Arthropoda</taxon>
        <taxon>Hexapoda</taxon>
        <taxon>Insecta</taxon>
        <taxon>Pterygota</taxon>
        <taxon>Neoptera</taxon>
        <taxon>Endopterygota</taxon>
        <taxon>Diptera</taxon>
        <taxon>Nematocera</taxon>
        <taxon>Sciaroidea</taxon>
        <taxon>Sciaridae</taxon>
        <taxon>Pseudolycoriella</taxon>
    </lineage>
</organism>
<keyword evidence="3" id="KW-1185">Reference proteome</keyword>
<evidence type="ECO:0000313" key="2">
    <source>
        <dbReference type="EMBL" id="KAJ6640840.1"/>
    </source>
</evidence>